<comment type="caution">
    <text evidence="2">The sequence shown here is derived from an EMBL/GenBank/DDBJ whole genome shotgun (WGS) entry which is preliminary data.</text>
</comment>
<evidence type="ECO:0000256" key="1">
    <source>
        <dbReference type="SAM" id="MobiDB-lite"/>
    </source>
</evidence>
<dbReference type="EMBL" id="MCGO01000006">
    <property type="protein sequence ID" value="ORY51009.1"/>
    <property type="molecule type" value="Genomic_DNA"/>
</dbReference>
<name>A0A1Y2CVB8_9FUNG</name>
<evidence type="ECO:0000313" key="3">
    <source>
        <dbReference type="Proteomes" id="UP000193642"/>
    </source>
</evidence>
<accession>A0A1Y2CVB8</accession>
<dbReference type="Proteomes" id="UP000193642">
    <property type="component" value="Unassembled WGS sequence"/>
</dbReference>
<feature type="region of interest" description="Disordered" evidence="1">
    <location>
        <begin position="1"/>
        <end position="75"/>
    </location>
</feature>
<gene>
    <name evidence="2" type="ORF">BCR33DRAFT_712949</name>
</gene>
<protein>
    <submittedName>
        <fullName evidence="2">Uncharacterized protein</fullName>
    </submittedName>
</protein>
<organism evidence="2 3">
    <name type="scientific">Rhizoclosmatium globosum</name>
    <dbReference type="NCBI Taxonomy" id="329046"/>
    <lineage>
        <taxon>Eukaryota</taxon>
        <taxon>Fungi</taxon>
        <taxon>Fungi incertae sedis</taxon>
        <taxon>Chytridiomycota</taxon>
        <taxon>Chytridiomycota incertae sedis</taxon>
        <taxon>Chytridiomycetes</taxon>
        <taxon>Chytridiales</taxon>
        <taxon>Chytriomycetaceae</taxon>
        <taxon>Rhizoclosmatium</taxon>
    </lineage>
</organism>
<keyword evidence="3" id="KW-1185">Reference proteome</keyword>
<dbReference type="AlphaFoldDB" id="A0A1Y2CVB8"/>
<sequence>MENESVGLKPPKPDSQCDTTAGAAVKADLPRPKTPIGPIKKSAQISFPKEHKSRHGAPRSKARECQRRSPSSSDP</sequence>
<feature type="compositionally biased region" description="Basic residues" evidence="1">
    <location>
        <begin position="51"/>
        <end position="60"/>
    </location>
</feature>
<evidence type="ECO:0000313" key="2">
    <source>
        <dbReference type="EMBL" id="ORY51009.1"/>
    </source>
</evidence>
<reference evidence="2 3" key="1">
    <citation type="submission" date="2016-07" db="EMBL/GenBank/DDBJ databases">
        <title>Pervasive Adenine N6-methylation of Active Genes in Fungi.</title>
        <authorList>
            <consortium name="DOE Joint Genome Institute"/>
            <person name="Mondo S.J."/>
            <person name="Dannebaum R.O."/>
            <person name="Kuo R.C."/>
            <person name="Labutti K."/>
            <person name="Haridas S."/>
            <person name="Kuo A."/>
            <person name="Salamov A."/>
            <person name="Ahrendt S.R."/>
            <person name="Lipzen A."/>
            <person name="Sullivan W."/>
            <person name="Andreopoulos W.B."/>
            <person name="Clum A."/>
            <person name="Lindquist E."/>
            <person name="Daum C."/>
            <person name="Ramamoorthy G.K."/>
            <person name="Gryganskyi A."/>
            <person name="Culley D."/>
            <person name="Magnuson J.K."/>
            <person name="James T.Y."/>
            <person name="O'Malley M.A."/>
            <person name="Stajich J.E."/>
            <person name="Spatafora J.W."/>
            <person name="Visel A."/>
            <person name="Grigoriev I.V."/>
        </authorList>
    </citation>
    <scope>NUCLEOTIDE SEQUENCE [LARGE SCALE GENOMIC DNA]</scope>
    <source>
        <strain evidence="2 3">JEL800</strain>
    </source>
</reference>
<proteinExistence type="predicted"/>